<evidence type="ECO:0000313" key="12">
    <source>
        <dbReference type="Proteomes" id="UP000236220"/>
    </source>
</evidence>
<keyword evidence="3" id="KW-0249">Electron transport</keyword>
<gene>
    <name evidence="11" type="ORF">Lysil_0189</name>
</gene>
<dbReference type="Proteomes" id="UP000236220">
    <property type="component" value="Unassembled WGS sequence"/>
</dbReference>
<dbReference type="PIRSF" id="PIRSF000077">
    <property type="entry name" value="Thioredoxin"/>
    <property type="match status" value="1"/>
</dbReference>
<reference evidence="11 12" key="1">
    <citation type="submission" date="2017-08" db="EMBL/GenBank/DDBJ databases">
        <title>Lysobacter sylvestris genome.</title>
        <authorList>
            <person name="Zhang D.-C."/>
            <person name="Albuquerque L."/>
            <person name="Franca L."/>
            <person name="Froufe H.J.C."/>
            <person name="Barroso C."/>
            <person name="Egas C."/>
            <person name="Da Costa M."/>
            <person name="Margesin R."/>
        </authorList>
    </citation>
    <scope>NUCLEOTIDE SEQUENCE [LARGE SCALE GENOMIC DNA]</scope>
    <source>
        <strain evidence="11 12">AM20-91</strain>
    </source>
</reference>
<dbReference type="GO" id="GO:0045454">
    <property type="term" value="P:cell redox homeostasis"/>
    <property type="evidence" value="ECO:0007669"/>
    <property type="project" value="TreeGrafter"/>
</dbReference>
<dbReference type="EMBL" id="NPZB01000001">
    <property type="protein sequence ID" value="PNS08560.1"/>
    <property type="molecule type" value="Genomic_DNA"/>
</dbReference>
<dbReference type="FunFam" id="3.40.30.10:FF:000001">
    <property type="entry name" value="Thioredoxin"/>
    <property type="match status" value="1"/>
</dbReference>
<dbReference type="Pfam" id="PF00085">
    <property type="entry name" value="Thioredoxin"/>
    <property type="match status" value="1"/>
</dbReference>
<dbReference type="PROSITE" id="PS00194">
    <property type="entry name" value="THIOREDOXIN_1"/>
    <property type="match status" value="1"/>
</dbReference>
<evidence type="ECO:0000256" key="9">
    <source>
        <dbReference type="PIRSR" id="PIRSR000077-4"/>
    </source>
</evidence>
<dbReference type="InterPro" id="IPR036249">
    <property type="entry name" value="Thioredoxin-like_sf"/>
</dbReference>
<evidence type="ECO:0000256" key="1">
    <source>
        <dbReference type="ARBA" id="ARBA00008987"/>
    </source>
</evidence>
<evidence type="ECO:0000256" key="3">
    <source>
        <dbReference type="ARBA" id="ARBA00022982"/>
    </source>
</evidence>
<dbReference type="NCBIfam" id="TIGR01068">
    <property type="entry name" value="thioredoxin"/>
    <property type="match status" value="1"/>
</dbReference>
<evidence type="ECO:0000256" key="8">
    <source>
        <dbReference type="PIRSR" id="PIRSR000077-1"/>
    </source>
</evidence>
<dbReference type="PRINTS" id="PR00421">
    <property type="entry name" value="THIOREDOXIN"/>
</dbReference>
<dbReference type="PANTHER" id="PTHR45663">
    <property type="entry name" value="GEO12009P1"/>
    <property type="match status" value="1"/>
</dbReference>
<evidence type="ECO:0000259" key="10">
    <source>
        <dbReference type="PROSITE" id="PS51352"/>
    </source>
</evidence>
<dbReference type="GO" id="GO:0015035">
    <property type="term" value="F:protein-disulfide reductase activity"/>
    <property type="evidence" value="ECO:0007669"/>
    <property type="project" value="UniProtKB-UniRule"/>
</dbReference>
<comment type="caution">
    <text evidence="11">The sequence shown here is derived from an EMBL/GenBank/DDBJ whole genome shotgun (WGS) entry which is preliminary data.</text>
</comment>
<organism evidence="11 12">
    <name type="scientific">Solilutibacter silvestris</name>
    <dbReference type="NCBI Taxonomy" id="1645665"/>
    <lineage>
        <taxon>Bacteria</taxon>
        <taxon>Pseudomonadati</taxon>
        <taxon>Pseudomonadota</taxon>
        <taxon>Gammaproteobacteria</taxon>
        <taxon>Lysobacterales</taxon>
        <taxon>Lysobacteraceae</taxon>
        <taxon>Solilutibacter</taxon>
    </lineage>
</organism>
<protein>
    <recommendedName>
        <fullName evidence="6 7">Thioredoxin</fullName>
    </recommendedName>
</protein>
<name>A0A2K1Q0J3_9GAMM</name>
<keyword evidence="5 9" id="KW-0676">Redox-active center</keyword>
<dbReference type="InterPro" id="IPR005746">
    <property type="entry name" value="Thioredoxin"/>
</dbReference>
<proteinExistence type="inferred from homology"/>
<feature type="domain" description="Thioredoxin" evidence="10">
    <location>
        <begin position="1"/>
        <end position="112"/>
    </location>
</feature>
<keyword evidence="4 9" id="KW-1015">Disulfide bond</keyword>
<dbReference type="InterPro" id="IPR013766">
    <property type="entry name" value="Thioredoxin_domain"/>
</dbReference>
<keyword evidence="2" id="KW-0813">Transport</keyword>
<feature type="site" description="Contributes to redox potential value" evidence="8">
    <location>
        <position position="36"/>
    </location>
</feature>
<dbReference type="PANTHER" id="PTHR45663:SF11">
    <property type="entry name" value="GEO12009P1"/>
    <property type="match status" value="1"/>
</dbReference>
<evidence type="ECO:0000256" key="7">
    <source>
        <dbReference type="PIRNR" id="PIRNR000077"/>
    </source>
</evidence>
<sequence length="112" mass="12226">MSSANVFHATDKDFDDLVLKSDQPVLVDFWAPWCGPCKMIAPTLDQLADTYQGKAKVVKVDIEANPQVGMRFNVRSIPMLVMFKGGQVASTQMGAPPNVKSVLSQMIDRAVA</sequence>
<evidence type="ECO:0000256" key="6">
    <source>
        <dbReference type="NCBIfam" id="TIGR01068"/>
    </source>
</evidence>
<dbReference type="PROSITE" id="PS51352">
    <property type="entry name" value="THIOREDOXIN_2"/>
    <property type="match status" value="1"/>
</dbReference>
<evidence type="ECO:0000313" key="11">
    <source>
        <dbReference type="EMBL" id="PNS08560.1"/>
    </source>
</evidence>
<dbReference type="SUPFAM" id="SSF52833">
    <property type="entry name" value="Thioredoxin-like"/>
    <property type="match status" value="1"/>
</dbReference>
<keyword evidence="12" id="KW-1185">Reference proteome</keyword>
<comment type="similarity">
    <text evidence="1 7">Belongs to the thioredoxin family.</text>
</comment>
<dbReference type="OrthoDB" id="9790390at2"/>
<feature type="active site" description="Nucleophile" evidence="8">
    <location>
        <position position="37"/>
    </location>
</feature>
<evidence type="ECO:0000256" key="5">
    <source>
        <dbReference type="ARBA" id="ARBA00023284"/>
    </source>
</evidence>
<feature type="active site" description="Nucleophile" evidence="8">
    <location>
        <position position="34"/>
    </location>
</feature>
<dbReference type="AlphaFoldDB" id="A0A2K1Q0J3"/>
<feature type="site" description="Deprotonates C-terminal active site Cys" evidence="8">
    <location>
        <position position="28"/>
    </location>
</feature>
<dbReference type="InterPro" id="IPR017937">
    <property type="entry name" value="Thioredoxin_CS"/>
</dbReference>
<dbReference type="GO" id="GO:0005829">
    <property type="term" value="C:cytosol"/>
    <property type="evidence" value="ECO:0007669"/>
    <property type="project" value="TreeGrafter"/>
</dbReference>
<accession>A0A2K1Q0J3</accession>
<feature type="disulfide bond" description="Redox-active" evidence="9">
    <location>
        <begin position="34"/>
        <end position="37"/>
    </location>
</feature>
<dbReference type="RefSeq" id="WP_103073728.1">
    <property type="nucleotide sequence ID" value="NZ_NPZB01000001.1"/>
</dbReference>
<dbReference type="CDD" id="cd02947">
    <property type="entry name" value="TRX_family"/>
    <property type="match status" value="1"/>
</dbReference>
<evidence type="ECO:0000256" key="2">
    <source>
        <dbReference type="ARBA" id="ARBA00022448"/>
    </source>
</evidence>
<evidence type="ECO:0000256" key="4">
    <source>
        <dbReference type="ARBA" id="ARBA00023157"/>
    </source>
</evidence>
<dbReference type="Gene3D" id="3.40.30.10">
    <property type="entry name" value="Glutaredoxin"/>
    <property type="match status" value="1"/>
</dbReference>
<feature type="site" description="Contributes to redox potential value" evidence="8">
    <location>
        <position position="35"/>
    </location>
</feature>